<gene>
    <name evidence="2" type="ORF">NLI96_g9448</name>
</gene>
<dbReference type="Proteomes" id="UP001212997">
    <property type="component" value="Unassembled WGS sequence"/>
</dbReference>
<dbReference type="AlphaFoldDB" id="A0AAD5V013"/>
<organism evidence="2 3">
    <name type="scientific">Meripilus lineatus</name>
    <dbReference type="NCBI Taxonomy" id="2056292"/>
    <lineage>
        <taxon>Eukaryota</taxon>
        <taxon>Fungi</taxon>
        <taxon>Dikarya</taxon>
        <taxon>Basidiomycota</taxon>
        <taxon>Agaricomycotina</taxon>
        <taxon>Agaricomycetes</taxon>
        <taxon>Polyporales</taxon>
        <taxon>Meripilaceae</taxon>
        <taxon>Meripilus</taxon>
    </lineage>
</organism>
<evidence type="ECO:0000313" key="3">
    <source>
        <dbReference type="Proteomes" id="UP001212997"/>
    </source>
</evidence>
<feature type="chain" id="PRO_5042280407" evidence="1">
    <location>
        <begin position="21"/>
        <end position="70"/>
    </location>
</feature>
<dbReference type="EMBL" id="JANAWD010000477">
    <property type="protein sequence ID" value="KAJ3478875.1"/>
    <property type="molecule type" value="Genomic_DNA"/>
</dbReference>
<name>A0AAD5V013_9APHY</name>
<keyword evidence="3" id="KW-1185">Reference proteome</keyword>
<accession>A0AAD5V013</accession>
<sequence>MKISASFLLALSLVASSVAALPVLTECDSSDSIDSGASEEVNNLFKLYLKFAKCEAAMKGNDVVERVTEY</sequence>
<feature type="signal peptide" evidence="1">
    <location>
        <begin position="1"/>
        <end position="20"/>
    </location>
</feature>
<protein>
    <submittedName>
        <fullName evidence="2">Uncharacterized protein</fullName>
    </submittedName>
</protein>
<evidence type="ECO:0000256" key="1">
    <source>
        <dbReference type="SAM" id="SignalP"/>
    </source>
</evidence>
<reference evidence="2" key="1">
    <citation type="submission" date="2022-07" db="EMBL/GenBank/DDBJ databases">
        <title>Genome Sequence of Physisporinus lineatus.</title>
        <authorList>
            <person name="Buettner E."/>
        </authorList>
    </citation>
    <scope>NUCLEOTIDE SEQUENCE</scope>
    <source>
        <strain evidence="2">VT162</strain>
    </source>
</reference>
<evidence type="ECO:0000313" key="2">
    <source>
        <dbReference type="EMBL" id="KAJ3478875.1"/>
    </source>
</evidence>
<comment type="caution">
    <text evidence="2">The sequence shown here is derived from an EMBL/GenBank/DDBJ whole genome shotgun (WGS) entry which is preliminary data.</text>
</comment>
<proteinExistence type="predicted"/>
<keyword evidence="1" id="KW-0732">Signal</keyword>